<evidence type="ECO:0000256" key="9">
    <source>
        <dbReference type="ARBA" id="ARBA00023268"/>
    </source>
</evidence>
<dbReference type="InterPro" id="IPR025980">
    <property type="entry name" value="ATP-Sase_PUA-like_dom"/>
</dbReference>
<dbReference type="PANTHER" id="PTHR11055:SF1">
    <property type="entry name" value="PAPS SYNTHETASE, ISOFORM D"/>
    <property type="match status" value="1"/>
</dbReference>
<keyword evidence="5" id="KW-0548">Nucleotidyltransferase</keyword>
<dbReference type="OrthoDB" id="506431at2759"/>
<evidence type="ECO:0000256" key="1">
    <source>
        <dbReference type="ARBA" id="ARBA00005050"/>
    </source>
</evidence>
<keyword evidence="8" id="KW-0067">ATP-binding</keyword>
<dbReference type="Pfam" id="PF14306">
    <property type="entry name" value="PUA_2"/>
    <property type="match status" value="1"/>
</dbReference>
<dbReference type="InterPro" id="IPR059117">
    <property type="entry name" value="APS_kinase_dom"/>
</dbReference>
<evidence type="ECO:0000256" key="4">
    <source>
        <dbReference type="ARBA" id="ARBA00022679"/>
    </source>
</evidence>
<evidence type="ECO:0000259" key="11">
    <source>
        <dbReference type="Pfam" id="PF01747"/>
    </source>
</evidence>
<dbReference type="GO" id="GO:0004020">
    <property type="term" value="F:adenylylsulfate kinase activity"/>
    <property type="evidence" value="ECO:0007669"/>
    <property type="project" value="InterPro"/>
</dbReference>
<keyword evidence="4" id="KW-0808">Transferase</keyword>
<dbReference type="Pfam" id="PF01747">
    <property type="entry name" value="ATP-sulfurylase"/>
    <property type="match status" value="1"/>
</dbReference>
<dbReference type="GO" id="GO:0000103">
    <property type="term" value="P:sulfate assimilation"/>
    <property type="evidence" value="ECO:0007669"/>
    <property type="project" value="UniProtKB-UniPathway"/>
</dbReference>
<dbReference type="SUPFAM" id="SSF52540">
    <property type="entry name" value="P-loop containing nucleoside triphosphate hydrolases"/>
    <property type="match status" value="1"/>
</dbReference>
<dbReference type="InterPro" id="IPR015947">
    <property type="entry name" value="PUA-like_sf"/>
</dbReference>
<dbReference type="AlphaFoldDB" id="A0A7R8W936"/>
<dbReference type="UniPathway" id="UPA00097"/>
<dbReference type="SUPFAM" id="SSF88697">
    <property type="entry name" value="PUA domain-like"/>
    <property type="match status" value="1"/>
</dbReference>
<dbReference type="NCBIfam" id="TIGR00339">
    <property type="entry name" value="sopT"/>
    <property type="match status" value="1"/>
</dbReference>
<keyword evidence="7" id="KW-0418">Kinase</keyword>
<dbReference type="EMBL" id="OB661073">
    <property type="protein sequence ID" value="CAD7227222.1"/>
    <property type="molecule type" value="Genomic_DNA"/>
</dbReference>
<reference evidence="13" key="1">
    <citation type="submission" date="2020-11" db="EMBL/GenBank/DDBJ databases">
        <authorList>
            <person name="Tran Van P."/>
        </authorList>
    </citation>
    <scope>NUCLEOTIDE SEQUENCE</scope>
</reference>
<dbReference type="HAMAP" id="MF_00065">
    <property type="entry name" value="Adenylyl_sulf_kinase"/>
    <property type="match status" value="1"/>
</dbReference>
<evidence type="ECO:0000259" key="12">
    <source>
        <dbReference type="Pfam" id="PF14306"/>
    </source>
</evidence>
<evidence type="ECO:0000259" key="10">
    <source>
        <dbReference type="Pfam" id="PF01583"/>
    </source>
</evidence>
<evidence type="ECO:0000256" key="5">
    <source>
        <dbReference type="ARBA" id="ARBA00022695"/>
    </source>
</evidence>
<keyword evidence="6" id="KW-0547">Nucleotide-binding</keyword>
<dbReference type="FunFam" id="3.40.50.300:FF:000212">
    <property type="entry name" value="Adenylyl-sulfate kinase"/>
    <property type="match status" value="1"/>
</dbReference>
<dbReference type="InterPro" id="IPR014729">
    <property type="entry name" value="Rossmann-like_a/b/a_fold"/>
</dbReference>
<gene>
    <name evidence="13" type="ORF">CTOB1V02_LOCUS5130</name>
</gene>
<dbReference type="Gene3D" id="3.10.400.10">
    <property type="entry name" value="Sulfate adenylyltransferase"/>
    <property type="match status" value="1"/>
</dbReference>
<comment type="similarity">
    <text evidence="2">In the N-terminal section; belongs to the APS kinase family.</text>
</comment>
<dbReference type="InterPro" id="IPR002891">
    <property type="entry name" value="APS"/>
</dbReference>
<dbReference type="InterPro" id="IPR002650">
    <property type="entry name" value="Sulphate_adenylyltransferase"/>
</dbReference>
<dbReference type="GO" id="GO:0005524">
    <property type="term" value="F:ATP binding"/>
    <property type="evidence" value="ECO:0007669"/>
    <property type="project" value="UniProtKB-KW"/>
</dbReference>
<keyword evidence="9" id="KW-0511">Multifunctional enzyme</keyword>
<dbReference type="SUPFAM" id="SSF52374">
    <property type="entry name" value="Nucleotidylyl transferase"/>
    <property type="match status" value="1"/>
</dbReference>
<dbReference type="PANTHER" id="PTHR11055">
    <property type="entry name" value="BIFUNCTIONAL 3'-PHOSPHOADENOSINE 5'-PHOSPHOSULFATE SYNTHASE"/>
    <property type="match status" value="1"/>
</dbReference>
<name>A0A7R8W936_9CRUS</name>
<dbReference type="InterPro" id="IPR027417">
    <property type="entry name" value="P-loop_NTPase"/>
</dbReference>
<dbReference type="Gene3D" id="3.40.50.620">
    <property type="entry name" value="HUPs"/>
    <property type="match status" value="1"/>
</dbReference>
<accession>A0A7R8W936</accession>
<proteinExistence type="inferred from homology"/>
<dbReference type="InterPro" id="IPR024951">
    <property type="entry name" value="Sulfurylase_cat_dom"/>
</dbReference>
<dbReference type="Gene3D" id="3.40.50.300">
    <property type="entry name" value="P-loop containing nucleotide triphosphate hydrolases"/>
    <property type="match status" value="1"/>
</dbReference>
<protein>
    <submittedName>
        <fullName evidence="13">Uncharacterized protein</fullName>
    </submittedName>
</protein>
<feature type="domain" description="APS kinase" evidence="10">
    <location>
        <begin position="61"/>
        <end position="213"/>
    </location>
</feature>
<evidence type="ECO:0000256" key="8">
    <source>
        <dbReference type="ARBA" id="ARBA00022840"/>
    </source>
</evidence>
<dbReference type="GO" id="GO:0050428">
    <property type="term" value="P:3'-phosphoadenosine 5'-phosphosulfate biosynthetic process"/>
    <property type="evidence" value="ECO:0007669"/>
    <property type="project" value="TreeGrafter"/>
</dbReference>
<sequence length="635" mass="71425">MSNKESSVIQEQPRLIESFLPKPRVPEPRSNVTKATNVTYQNPHVSRSKRGQVVGIRGGFRGCTIWFTGLSGAGKTTISFALEEFLVSKGFPSYGLDGDNIRHGLNKNLGFSHQDREENIRRVAEVAKLFADSGVISLCSFVSPYGKDRERARQIHDAAGLVFLEIFVDTPLEECEKRDTKGLYKKARAGEIKGFTGIDDTYEAPRHADLVLKTVGRSVDECVWDVIDLLVQKEIVPGSIVQRVQELFVDPALLTTARAQADALPWVSLTRLDLQWVQVLSEGWAAPLKGFMREREYLQCLHFSTLRNGMVVNQSIPIVLPISTEDKERLKDATVIALRYEEKVVAVVRNPEFFEHRKEERAARQFGTTNPRHPYIKMIMESGDWLLGGDIEVFDRILWNDGLDEYRLTPAELRKKFNEIGADAVFAFQLRNPVHNGHALLMQDTRRRLLDQGYKRPVLLLHPLGGWTKDDDVPLDVRIKQHLAVLKEGVLEPESTVIAIFPSPMMYAGPTEVQWHAKARMATGASFYIVGRDPAGMPHPDSPKRDLYEPTHGAKVLTMAPALTQLEIIPFKVAAYDTKAGKMAFFDPSRKEDFDFISGTRMRALARSGELPPNGFMAPSAWEVLANYYKGLQAN</sequence>
<evidence type="ECO:0000313" key="13">
    <source>
        <dbReference type="EMBL" id="CAD7227222.1"/>
    </source>
</evidence>
<dbReference type="NCBIfam" id="TIGR00455">
    <property type="entry name" value="apsK"/>
    <property type="match status" value="1"/>
</dbReference>
<evidence type="ECO:0000256" key="7">
    <source>
        <dbReference type="ARBA" id="ARBA00022777"/>
    </source>
</evidence>
<dbReference type="NCBIfam" id="NF003013">
    <property type="entry name" value="PRK03846.1"/>
    <property type="match status" value="1"/>
</dbReference>
<evidence type="ECO:0000256" key="3">
    <source>
        <dbReference type="ARBA" id="ARBA00009290"/>
    </source>
</evidence>
<dbReference type="GO" id="GO:0004781">
    <property type="term" value="F:sulfate adenylyltransferase (ATP) activity"/>
    <property type="evidence" value="ECO:0007669"/>
    <property type="project" value="InterPro"/>
</dbReference>
<dbReference type="FunFam" id="3.10.400.10:FF:000001">
    <property type="entry name" value="bifunctional 3'-phosphoadenosine 5'-phosphosulfate synthase 1"/>
    <property type="match status" value="1"/>
</dbReference>
<evidence type="ECO:0000256" key="2">
    <source>
        <dbReference type="ARBA" id="ARBA00007268"/>
    </source>
</evidence>
<comment type="pathway">
    <text evidence="1">Sulfur metabolism; sulfate assimilation.</text>
</comment>
<comment type="similarity">
    <text evidence="3">In the C-terminal section; belongs to the sulfate adenylyltransferase family.</text>
</comment>
<feature type="domain" description="ATP-sulfurylase PUA-like" evidence="12">
    <location>
        <begin position="243"/>
        <end position="395"/>
    </location>
</feature>
<dbReference type="CDD" id="cd00517">
    <property type="entry name" value="ATPS"/>
    <property type="match status" value="1"/>
</dbReference>
<dbReference type="FunFam" id="3.40.50.620:FF:000006">
    <property type="entry name" value="bifunctional 3'-phosphoadenosine 5'-phosphosulfate synthase 1"/>
    <property type="match status" value="1"/>
</dbReference>
<dbReference type="CDD" id="cd02027">
    <property type="entry name" value="APSK"/>
    <property type="match status" value="1"/>
</dbReference>
<dbReference type="Pfam" id="PF01583">
    <property type="entry name" value="APS_kinase"/>
    <property type="match status" value="1"/>
</dbReference>
<feature type="domain" description="Sulphate adenylyltransferase catalytic" evidence="11">
    <location>
        <begin position="405"/>
        <end position="627"/>
    </location>
</feature>
<organism evidence="13">
    <name type="scientific">Cyprideis torosa</name>
    <dbReference type="NCBI Taxonomy" id="163714"/>
    <lineage>
        <taxon>Eukaryota</taxon>
        <taxon>Metazoa</taxon>
        <taxon>Ecdysozoa</taxon>
        <taxon>Arthropoda</taxon>
        <taxon>Crustacea</taxon>
        <taxon>Oligostraca</taxon>
        <taxon>Ostracoda</taxon>
        <taxon>Podocopa</taxon>
        <taxon>Podocopida</taxon>
        <taxon>Cytherocopina</taxon>
        <taxon>Cytheroidea</taxon>
        <taxon>Cytherideidae</taxon>
        <taxon>Cyprideis</taxon>
    </lineage>
</organism>
<evidence type="ECO:0000256" key="6">
    <source>
        <dbReference type="ARBA" id="ARBA00022741"/>
    </source>
</evidence>